<dbReference type="OrthoDB" id="10414066at2759"/>
<dbReference type="EMBL" id="NJEU01000237">
    <property type="protein sequence ID" value="PHH78121.1"/>
    <property type="molecule type" value="Genomic_DNA"/>
</dbReference>
<reference evidence="3 4" key="1">
    <citation type="submission" date="2017-06" db="EMBL/GenBank/DDBJ databases">
        <title>Ant-infecting Ophiocordyceps genomes reveal a high diversity of potential behavioral manipulation genes and a possible major role for enterotoxins.</title>
        <authorList>
            <person name="De Bekker C."/>
            <person name="Evans H.C."/>
            <person name="Brachmann A."/>
            <person name="Hughes D.P."/>
        </authorList>
    </citation>
    <scope>NUCLEOTIDE SEQUENCE [LARGE SCALE GENOMIC DNA]</scope>
    <source>
        <strain evidence="3 4">1348a</strain>
    </source>
</reference>
<evidence type="ECO:0000256" key="1">
    <source>
        <dbReference type="SAM" id="MobiDB-lite"/>
    </source>
</evidence>
<organism evidence="3 4">
    <name type="scientific">Ophiocordyceps australis</name>
    <dbReference type="NCBI Taxonomy" id="1399860"/>
    <lineage>
        <taxon>Eukaryota</taxon>
        <taxon>Fungi</taxon>
        <taxon>Dikarya</taxon>
        <taxon>Ascomycota</taxon>
        <taxon>Pezizomycotina</taxon>
        <taxon>Sordariomycetes</taxon>
        <taxon>Hypocreomycetidae</taxon>
        <taxon>Hypocreales</taxon>
        <taxon>Ophiocordycipitaceae</taxon>
        <taxon>Ophiocordyceps</taxon>
    </lineage>
</organism>
<feature type="chain" id="PRO_5012134992" evidence="2">
    <location>
        <begin position="17"/>
        <end position="160"/>
    </location>
</feature>
<proteinExistence type="predicted"/>
<evidence type="ECO:0000313" key="4">
    <source>
        <dbReference type="Proteomes" id="UP000224854"/>
    </source>
</evidence>
<keyword evidence="4" id="KW-1185">Reference proteome</keyword>
<protein>
    <submittedName>
        <fullName evidence="3">Uncharacterized protein</fullName>
    </submittedName>
</protein>
<feature type="compositionally biased region" description="Basic and acidic residues" evidence="1">
    <location>
        <begin position="144"/>
        <end position="160"/>
    </location>
</feature>
<accession>A0A2C5ZFZ6</accession>
<feature type="signal peptide" evidence="2">
    <location>
        <begin position="1"/>
        <end position="16"/>
    </location>
</feature>
<gene>
    <name evidence="3" type="ORF">CDD82_3194</name>
</gene>
<feature type="region of interest" description="Disordered" evidence="1">
    <location>
        <begin position="59"/>
        <end position="160"/>
    </location>
</feature>
<comment type="caution">
    <text evidence="3">The sequence shown here is derived from an EMBL/GenBank/DDBJ whole genome shotgun (WGS) entry which is preliminary data.</text>
</comment>
<evidence type="ECO:0000313" key="3">
    <source>
        <dbReference type="EMBL" id="PHH78121.1"/>
    </source>
</evidence>
<keyword evidence="2" id="KW-0732">Signal</keyword>
<name>A0A2C5ZFZ6_9HYPO</name>
<dbReference type="AlphaFoldDB" id="A0A2C5ZFZ6"/>
<sequence length="160" mass="16947">MYTLTALVLLAAWAAAIPMRPPFLRETSPGAIIMDQAYQGISRLGPAGGLRADKMFPKGGGMPFKSLPGGLPELAHPPSKFPAPPGKQSVGVGSAPGTPLGPRKKTGVVENLPPWSADGLEPHFPSPPPSPHITSSLTRPLDFPLREKPMHSKYLEGKYP</sequence>
<dbReference type="Proteomes" id="UP000224854">
    <property type="component" value="Unassembled WGS sequence"/>
</dbReference>
<evidence type="ECO:0000256" key="2">
    <source>
        <dbReference type="SAM" id="SignalP"/>
    </source>
</evidence>